<dbReference type="GO" id="GO:0030246">
    <property type="term" value="F:carbohydrate binding"/>
    <property type="evidence" value="ECO:0007669"/>
    <property type="project" value="InterPro"/>
</dbReference>
<dbReference type="InterPro" id="IPR057739">
    <property type="entry name" value="Glyco_hydro_29_N"/>
</dbReference>
<evidence type="ECO:0000259" key="9">
    <source>
        <dbReference type="PROSITE" id="PS51175"/>
    </source>
</evidence>
<evidence type="ECO:0000256" key="2">
    <source>
        <dbReference type="ARBA" id="ARBA00007951"/>
    </source>
</evidence>
<dbReference type="InterPro" id="IPR000933">
    <property type="entry name" value="Glyco_hydro_29"/>
</dbReference>
<dbReference type="Gene3D" id="3.20.20.80">
    <property type="entry name" value="Glycosidases"/>
    <property type="match status" value="1"/>
</dbReference>
<dbReference type="PANTHER" id="PTHR10030">
    <property type="entry name" value="ALPHA-L-FUCOSIDASE"/>
    <property type="match status" value="1"/>
</dbReference>
<dbReference type="InterPro" id="IPR017853">
    <property type="entry name" value="GH"/>
</dbReference>
<dbReference type="SUPFAM" id="SSF51445">
    <property type="entry name" value="(Trans)glycosidases"/>
    <property type="match status" value="1"/>
</dbReference>
<feature type="domain" description="CBM6" evidence="9">
    <location>
        <begin position="469"/>
        <end position="599"/>
    </location>
</feature>
<feature type="compositionally biased region" description="Low complexity" evidence="7">
    <location>
        <begin position="26"/>
        <end position="37"/>
    </location>
</feature>
<evidence type="ECO:0000256" key="6">
    <source>
        <dbReference type="ARBA" id="ARBA00023295"/>
    </source>
</evidence>
<dbReference type="SUPFAM" id="SSF49785">
    <property type="entry name" value="Galactose-binding domain-like"/>
    <property type="match status" value="1"/>
</dbReference>
<dbReference type="PANTHER" id="PTHR10030:SF37">
    <property type="entry name" value="ALPHA-L-FUCOSIDASE-RELATED"/>
    <property type="match status" value="1"/>
</dbReference>
<dbReference type="GO" id="GO:0006004">
    <property type="term" value="P:fucose metabolic process"/>
    <property type="evidence" value="ECO:0007669"/>
    <property type="project" value="InterPro"/>
</dbReference>
<dbReference type="RefSeq" id="WP_119321058.1">
    <property type="nucleotide sequence ID" value="NZ_AP025739.1"/>
</dbReference>
<dbReference type="PROSITE" id="PS51175">
    <property type="entry name" value="CBM6"/>
    <property type="match status" value="1"/>
</dbReference>
<dbReference type="PRINTS" id="PR00741">
    <property type="entry name" value="GLHYDRLASE29"/>
</dbReference>
<dbReference type="InterPro" id="IPR016286">
    <property type="entry name" value="FUC_metazoa-typ"/>
</dbReference>
<dbReference type="EMBL" id="AP025739">
    <property type="protein sequence ID" value="BDI29008.1"/>
    <property type="molecule type" value="Genomic_DNA"/>
</dbReference>
<comment type="function">
    <text evidence="1">Alpha-L-fucosidase is responsible for hydrolyzing the alpha-1,6-linked fucose joined to the reducing-end N-acetylglucosamine of the carbohydrate moieties of glycoproteins.</text>
</comment>
<dbReference type="SMART" id="SM00812">
    <property type="entry name" value="Alpha_L_fucos"/>
    <property type="match status" value="1"/>
</dbReference>
<dbReference type="Pfam" id="PF01120">
    <property type="entry name" value="Alpha_L_fucos"/>
    <property type="match status" value="1"/>
</dbReference>
<accession>A0A402CUJ1</accession>
<feature type="signal peptide" evidence="8">
    <location>
        <begin position="1"/>
        <end position="24"/>
    </location>
</feature>
<dbReference type="AlphaFoldDB" id="A0A402CUJ1"/>
<dbReference type="OrthoDB" id="107551at2"/>
<dbReference type="Proteomes" id="UP000287394">
    <property type="component" value="Chromosome"/>
</dbReference>
<dbReference type="EC" id="3.2.1.51" evidence="3"/>
<feature type="chain" id="PRO_5044272953" description="alpha-L-fucosidase" evidence="8">
    <location>
        <begin position="25"/>
        <end position="603"/>
    </location>
</feature>
<dbReference type="Gene3D" id="2.60.120.260">
    <property type="entry name" value="Galactose-binding domain-like"/>
    <property type="match status" value="1"/>
</dbReference>
<comment type="similarity">
    <text evidence="2">Belongs to the glycosyl hydrolase 29 family.</text>
</comment>
<dbReference type="GO" id="GO:0016139">
    <property type="term" value="P:glycoside catabolic process"/>
    <property type="evidence" value="ECO:0007669"/>
    <property type="project" value="TreeGrafter"/>
</dbReference>
<evidence type="ECO:0000256" key="7">
    <source>
        <dbReference type="SAM" id="MobiDB-lite"/>
    </source>
</evidence>
<evidence type="ECO:0000313" key="10">
    <source>
        <dbReference type="EMBL" id="BDI29008.1"/>
    </source>
</evidence>
<dbReference type="KEGG" id="ccot:CCAX7_10590"/>
<gene>
    <name evidence="10" type="ORF">CCAX7_10590</name>
</gene>
<evidence type="ECO:0000256" key="1">
    <source>
        <dbReference type="ARBA" id="ARBA00004071"/>
    </source>
</evidence>
<evidence type="ECO:0000256" key="5">
    <source>
        <dbReference type="ARBA" id="ARBA00022801"/>
    </source>
</evidence>
<keyword evidence="11" id="KW-1185">Reference proteome</keyword>
<keyword evidence="5" id="KW-0378">Hydrolase</keyword>
<protein>
    <recommendedName>
        <fullName evidence="3">alpha-L-fucosidase</fullName>
        <ecNumber evidence="3">3.2.1.51</ecNumber>
    </recommendedName>
</protein>
<sequence>MKRNSRISRLMSLSCVLLSGAAHAEPAQNSSASSAPQLRVNTETGETQAQFAKRTRWWRDGKFGMFVHWGVYSVPNSDLSNADASGEWYLANMGMQPAEYEKFAAKFNPTKFSAREWVSIAKAAGMKYITITAKHHDGFDMFDSKLSNYNIVQATPYHHDPMKDLAAECKKQGIRLCFYYSVKDWDRYDYLPRAAWDKRPTDGADLDRYIEYLKGQVRELLTNYGPIGGIWFDGHLDHSAEEEHALEVVKMIRSIQPNAMVNDRINLPEDYDTPENVIPDKGLPGGRLWETCLTINGHWGYTWNDPHFKSSQTLIRTLCDVVGKGGNLLLNVGPDSSGTIPAEEVSRLQEIGAWMDVNGDSIYGTTKNPFASLPYEGRCTQKGDTLYLQVYQWPDAGLTLPHLLTPVREAVALNGRERLAVSKDADGVLHIAKPSRLDPSSTVIALHLKGKPVIDPFSRMIQPQKDGAYTLTATDAEIHGTTARLESADNIDDVGYWTNLTDNVSWTLAVPRAQAGKYKVTLEFACPANTTGGQYEIAIDGQPDNKITGAAGVTANWDTFATVNLEGTLTLSGDHATLRMSPKTMPALGILNLRRLTLTRVEE</sequence>
<dbReference type="InterPro" id="IPR005084">
    <property type="entry name" value="CBM6"/>
</dbReference>
<evidence type="ECO:0000256" key="3">
    <source>
        <dbReference type="ARBA" id="ARBA00012662"/>
    </source>
</evidence>
<keyword evidence="4 8" id="KW-0732">Signal</keyword>
<organism evidence="10 11">
    <name type="scientific">Capsulimonas corticalis</name>
    <dbReference type="NCBI Taxonomy" id="2219043"/>
    <lineage>
        <taxon>Bacteria</taxon>
        <taxon>Bacillati</taxon>
        <taxon>Armatimonadota</taxon>
        <taxon>Armatimonadia</taxon>
        <taxon>Capsulimonadales</taxon>
        <taxon>Capsulimonadaceae</taxon>
        <taxon>Capsulimonas</taxon>
    </lineage>
</organism>
<evidence type="ECO:0000313" key="11">
    <source>
        <dbReference type="Proteomes" id="UP000287394"/>
    </source>
</evidence>
<dbReference type="GO" id="GO:0005764">
    <property type="term" value="C:lysosome"/>
    <property type="evidence" value="ECO:0007669"/>
    <property type="project" value="TreeGrafter"/>
</dbReference>
<feature type="region of interest" description="Disordered" evidence="7">
    <location>
        <begin position="26"/>
        <end position="47"/>
    </location>
</feature>
<proteinExistence type="inferred from homology"/>
<evidence type="ECO:0000256" key="4">
    <source>
        <dbReference type="ARBA" id="ARBA00022729"/>
    </source>
</evidence>
<name>A0A402CUJ1_9BACT</name>
<keyword evidence="6" id="KW-0326">Glycosidase</keyword>
<dbReference type="GO" id="GO:0004560">
    <property type="term" value="F:alpha-L-fucosidase activity"/>
    <property type="evidence" value="ECO:0007669"/>
    <property type="project" value="InterPro"/>
</dbReference>
<evidence type="ECO:0000256" key="8">
    <source>
        <dbReference type="SAM" id="SignalP"/>
    </source>
</evidence>
<reference evidence="10 11" key="1">
    <citation type="journal article" date="2019" name="Int. J. Syst. Evol. Microbiol.">
        <title>Capsulimonas corticalis gen. nov., sp. nov., an aerobic capsulated bacterium, of a novel bacterial order, Capsulimonadales ord. nov., of the class Armatimonadia of the phylum Armatimonadetes.</title>
        <authorList>
            <person name="Li J."/>
            <person name="Kudo C."/>
            <person name="Tonouchi A."/>
        </authorList>
    </citation>
    <scope>NUCLEOTIDE SEQUENCE [LARGE SCALE GENOMIC DNA]</scope>
    <source>
        <strain evidence="10 11">AX-7</strain>
    </source>
</reference>
<dbReference type="InterPro" id="IPR008979">
    <property type="entry name" value="Galactose-bd-like_sf"/>
</dbReference>